<accession>A0A9Q4APP9</accession>
<sequence>MAAANADIEGVKQALARLLAWPDLARSPQLANFLTYIVERRLTGDAQAIKAYSIAVDVFGRSPDFDPQADPIVRVQARRLRALLDQYYIGPGVDDPVRIQLPIGRYVPDFVDSATEPSAKPIGRVAGVPSGPPPVRERGHVTVSWFVLLVLALGATALTYALATMGPRQAQVVVASTGAMQMPKLRIMEFQNLTGDNSFTPSIAALAVELVTDFEPLLIVDVAFGGRGSVMVETDRQDDFVLTGIVRSDVGVGENFQFNAILTDAATNNVVWNWSGVVPRERMAQRGGIDFVSQELILRLGGPRGPLHVKAREYLARNDIAGQENFYLCGLLFSIYRTSPTAGASARLDSCVRALNADDQKSGNVLAARASLLAETPLEGQLNAERQAERFADAEALLAQALQASPTSSFVWEQRARLHEALGQHDFAESDYGTALQLNTANIDGTAAHARHLALIGQLDRARALAQRAIDAVPPLEVPDWFQCVPAMAALEDKAFAKAQRLALECGRVDTELGAVLSILIAQGAGDVAMVGQVLPTLLEVASFRSAGIMTRLRHRITDQALLGRIEVALLNAGVPDKSLDSAY</sequence>
<dbReference type="SUPFAM" id="SSF48452">
    <property type="entry name" value="TPR-like"/>
    <property type="match status" value="1"/>
</dbReference>
<organism evidence="2 3">
    <name type="scientific">Devosia ureilytica</name>
    <dbReference type="NCBI Taxonomy" id="2952754"/>
    <lineage>
        <taxon>Bacteria</taxon>
        <taxon>Pseudomonadati</taxon>
        <taxon>Pseudomonadota</taxon>
        <taxon>Alphaproteobacteria</taxon>
        <taxon>Hyphomicrobiales</taxon>
        <taxon>Devosiaceae</taxon>
        <taxon>Devosia</taxon>
    </lineage>
</organism>
<keyword evidence="1" id="KW-0812">Transmembrane</keyword>
<evidence type="ECO:0000256" key="1">
    <source>
        <dbReference type="SAM" id="Phobius"/>
    </source>
</evidence>
<proteinExistence type="predicted"/>
<evidence type="ECO:0000313" key="3">
    <source>
        <dbReference type="Proteomes" id="UP001060275"/>
    </source>
</evidence>
<protein>
    <submittedName>
        <fullName evidence="2">Tetratricopeptide repeat protein</fullName>
    </submittedName>
</protein>
<dbReference type="Gene3D" id="1.25.40.10">
    <property type="entry name" value="Tetratricopeptide repeat domain"/>
    <property type="match status" value="1"/>
</dbReference>
<reference evidence="2" key="1">
    <citation type="submission" date="2022-06" db="EMBL/GenBank/DDBJ databases">
        <title>Devosia sp. XJ19-45 genome assembly.</title>
        <authorList>
            <person name="Li B."/>
            <person name="Cai M."/>
            <person name="Nie G."/>
            <person name="Li W."/>
        </authorList>
    </citation>
    <scope>NUCLEOTIDE SEQUENCE</scope>
    <source>
        <strain evidence="2">XJ19-45</strain>
    </source>
</reference>
<dbReference type="RefSeq" id="WP_254674621.1">
    <property type="nucleotide sequence ID" value="NZ_JAMWDU010000003.1"/>
</dbReference>
<dbReference type="Proteomes" id="UP001060275">
    <property type="component" value="Unassembled WGS sequence"/>
</dbReference>
<dbReference type="InterPro" id="IPR011990">
    <property type="entry name" value="TPR-like_helical_dom_sf"/>
</dbReference>
<feature type="transmembrane region" description="Helical" evidence="1">
    <location>
        <begin position="143"/>
        <end position="163"/>
    </location>
</feature>
<dbReference type="AlphaFoldDB" id="A0A9Q4APP9"/>
<dbReference type="EMBL" id="JAMWDU010000003">
    <property type="protein sequence ID" value="MCP8887550.1"/>
    <property type="molecule type" value="Genomic_DNA"/>
</dbReference>
<keyword evidence="3" id="KW-1185">Reference proteome</keyword>
<comment type="caution">
    <text evidence="2">The sequence shown here is derived from an EMBL/GenBank/DDBJ whole genome shotgun (WGS) entry which is preliminary data.</text>
</comment>
<gene>
    <name evidence="2" type="ORF">NF348_10570</name>
</gene>
<keyword evidence="1" id="KW-0472">Membrane</keyword>
<keyword evidence="1" id="KW-1133">Transmembrane helix</keyword>
<evidence type="ECO:0000313" key="2">
    <source>
        <dbReference type="EMBL" id="MCP8887550.1"/>
    </source>
</evidence>
<name>A0A9Q4APP9_9HYPH</name>